<dbReference type="RefSeq" id="WP_138251264.1">
    <property type="nucleotide sequence ID" value="NZ_AP022616.1"/>
</dbReference>
<gene>
    <name evidence="1" type="ORF">C1S79_27415</name>
</gene>
<proteinExistence type="predicted"/>
<evidence type="ECO:0000313" key="2">
    <source>
        <dbReference type="Proteomes" id="UP000309984"/>
    </source>
</evidence>
<dbReference type="Proteomes" id="UP000309984">
    <property type="component" value="Unassembled WGS sequence"/>
</dbReference>
<dbReference type="SUPFAM" id="SSF54909">
    <property type="entry name" value="Dimeric alpha+beta barrel"/>
    <property type="match status" value="1"/>
</dbReference>
<dbReference type="InterPro" id="IPR011008">
    <property type="entry name" value="Dimeric_a/b-barrel"/>
</dbReference>
<accession>A0A7I7ZTY8</accession>
<protein>
    <submittedName>
        <fullName evidence="1">Uncharacterized protein</fullName>
    </submittedName>
</protein>
<keyword evidence="2" id="KW-1185">Reference proteome</keyword>
<organism evidence="1 2">
    <name type="scientific">Mycolicibacterium phocaicum</name>
    <dbReference type="NCBI Taxonomy" id="319706"/>
    <lineage>
        <taxon>Bacteria</taxon>
        <taxon>Bacillati</taxon>
        <taxon>Actinomycetota</taxon>
        <taxon>Actinomycetes</taxon>
        <taxon>Mycobacteriales</taxon>
        <taxon>Mycobacteriaceae</taxon>
        <taxon>Mycolicibacterium</taxon>
    </lineage>
</organism>
<comment type="caution">
    <text evidence="1">The sequence shown here is derived from an EMBL/GenBank/DDBJ whole genome shotgun (WGS) entry which is preliminary data.</text>
</comment>
<evidence type="ECO:0000313" key="1">
    <source>
        <dbReference type="EMBL" id="TLH59495.1"/>
    </source>
</evidence>
<dbReference type="AlphaFoldDB" id="A0A7I7ZTY8"/>
<dbReference type="Gene3D" id="3.30.70.100">
    <property type="match status" value="1"/>
</dbReference>
<dbReference type="EMBL" id="POTM01000065">
    <property type="protein sequence ID" value="TLH59495.1"/>
    <property type="molecule type" value="Genomic_DNA"/>
</dbReference>
<name>A0A7I7ZTY8_9MYCO</name>
<reference evidence="1 2" key="1">
    <citation type="submission" date="2018-01" db="EMBL/GenBank/DDBJ databases">
        <title>Comparative genomics of Mycobacterium mucogenicum and Mycobacterium neoaurum clade members emphasizing tRNA and non-coding RNA.</title>
        <authorList>
            <person name="Behra P.R.K."/>
            <person name="Pettersson B.M.F."/>
            <person name="Das S."/>
            <person name="Dasgupta S."/>
            <person name="Kirsebom L.A."/>
        </authorList>
    </citation>
    <scope>NUCLEOTIDE SEQUENCE [LARGE SCALE GENOMIC DNA]</scope>
    <source>
        <strain evidence="1 2">DSM 45104</strain>
    </source>
</reference>
<sequence length="153" mass="16364">MVRKHGRWHTEDGPVTVVAEFSLQHPETAASLANVLADAIAENLSGRLGFLTCTLMASADSCRLIAATRWAGEDAWLAASGHTDALHSIGDLHWLQSGELDTTLTARLAENGAALQRVDVFHEVQTLSTLVPTSRRPLRAPGDYAVIRSSAPG</sequence>